<organism evidence="1 2">
    <name type="scientific">Tengunoibacter tsumagoiensis</name>
    <dbReference type="NCBI Taxonomy" id="2014871"/>
    <lineage>
        <taxon>Bacteria</taxon>
        <taxon>Bacillati</taxon>
        <taxon>Chloroflexota</taxon>
        <taxon>Ktedonobacteria</taxon>
        <taxon>Ktedonobacterales</taxon>
        <taxon>Dictyobacteraceae</taxon>
        <taxon>Tengunoibacter</taxon>
    </lineage>
</organism>
<comment type="caution">
    <text evidence="1">The sequence shown here is derived from an EMBL/GenBank/DDBJ whole genome shotgun (WGS) entry which is preliminary data.</text>
</comment>
<dbReference type="RefSeq" id="WP_126582837.1">
    <property type="nucleotide sequence ID" value="NZ_BIFR01000002.1"/>
</dbReference>
<reference evidence="2" key="1">
    <citation type="submission" date="2018-12" db="EMBL/GenBank/DDBJ databases">
        <title>Tengunoibacter tsumagoiensis gen. nov., sp. nov., Dictyobacter kobayashii sp. nov., D. alpinus sp. nov., and D. joshuensis sp. nov. and description of Dictyobacteraceae fam. nov. within the order Ktedonobacterales isolated from Tengu-no-mugimeshi.</title>
        <authorList>
            <person name="Wang C.M."/>
            <person name="Zheng Y."/>
            <person name="Sakai Y."/>
            <person name="Toyoda A."/>
            <person name="Minakuchi Y."/>
            <person name="Abe K."/>
            <person name="Yokota A."/>
            <person name="Yabe S."/>
        </authorList>
    </citation>
    <scope>NUCLEOTIDE SEQUENCE [LARGE SCALE GENOMIC DNA]</scope>
    <source>
        <strain evidence="2">Uno3</strain>
    </source>
</reference>
<dbReference type="Proteomes" id="UP000287352">
    <property type="component" value="Unassembled WGS sequence"/>
</dbReference>
<evidence type="ECO:0000313" key="1">
    <source>
        <dbReference type="EMBL" id="GCE15361.1"/>
    </source>
</evidence>
<proteinExistence type="predicted"/>
<name>A0A402A8T2_9CHLR</name>
<gene>
    <name evidence="1" type="ORF">KTT_52200</name>
</gene>
<evidence type="ECO:0000313" key="2">
    <source>
        <dbReference type="Proteomes" id="UP000287352"/>
    </source>
</evidence>
<sequence length="98" mass="10874">MTLHNKQNSAQTTGRSQLLAAIQEQTATLLGTLRLYVLRSGVASGPEVPKDQSRANKSRKSPIPLARIDEYLFCETNTYSPYIVLYSQTDPSIKVFEG</sequence>
<accession>A0A402A8T2</accession>
<dbReference type="AlphaFoldDB" id="A0A402A8T2"/>
<dbReference type="EMBL" id="BIFR01000002">
    <property type="protein sequence ID" value="GCE15361.1"/>
    <property type="molecule type" value="Genomic_DNA"/>
</dbReference>
<keyword evidence="2" id="KW-1185">Reference proteome</keyword>
<protein>
    <submittedName>
        <fullName evidence="1">Uncharacterized protein</fullName>
    </submittedName>
</protein>